<dbReference type="EMBL" id="UOET01000553">
    <property type="protein sequence ID" value="VAW30702.1"/>
    <property type="molecule type" value="Genomic_DNA"/>
</dbReference>
<protein>
    <submittedName>
        <fullName evidence="1">Nodulin 21-related protein</fullName>
    </submittedName>
</protein>
<dbReference type="SUPFAM" id="SSF47240">
    <property type="entry name" value="Ferritin-like"/>
    <property type="match status" value="1"/>
</dbReference>
<feature type="non-terminal residue" evidence="1">
    <location>
        <position position="170"/>
    </location>
</feature>
<gene>
    <name evidence="1" type="ORF">MNBD_BACTEROID07-265</name>
</gene>
<name>A0A3B0UWB9_9ZZZZ</name>
<reference evidence="1" key="1">
    <citation type="submission" date="2018-06" db="EMBL/GenBank/DDBJ databases">
        <authorList>
            <person name="Zhirakovskaya E."/>
        </authorList>
    </citation>
    <scope>NUCLEOTIDE SEQUENCE</scope>
</reference>
<dbReference type="CDD" id="cd01044">
    <property type="entry name" value="Ferritin_CCC1_N"/>
    <property type="match status" value="1"/>
</dbReference>
<dbReference type="InterPro" id="IPR009078">
    <property type="entry name" value="Ferritin-like_SF"/>
</dbReference>
<proteinExistence type="predicted"/>
<dbReference type="AlphaFoldDB" id="A0A3B0UWB9"/>
<dbReference type="InterPro" id="IPR039376">
    <property type="entry name" value="Ferritin_CCC1_N"/>
</dbReference>
<organism evidence="1">
    <name type="scientific">hydrothermal vent metagenome</name>
    <dbReference type="NCBI Taxonomy" id="652676"/>
    <lineage>
        <taxon>unclassified sequences</taxon>
        <taxon>metagenomes</taxon>
        <taxon>ecological metagenomes</taxon>
    </lineage>
</organism>
<evidence type="ECO:0000313" key="1">
    <source>
        <dbReference type="EMBL" id="VAW30702.1"/>
    </source>
</evidence>
<sequence length="170" mass="19612">MSLYFSIFAQERKENISMKEMTDTALLSQQRAEITEHYVYARLAELSKDQENKALLTDISNDELRHYHTWKNITGQKLKPNRMKVFWYLMLARVLGLSFALKLMESGEEHAQVFYEKAARIYPEVSKIAQDEEAHEKELLGILNDKRLSYVGAIVLGLNDALVELTGTLV</sequence>
<accession>A0A3B0UWB9</accession>